<dbReference type="AlphaFoldDB" id="A0A9J6ZA91"/>
<feature type="coiled-coil region" evidence="1">
    <location>
        <begin position="876"/>
        <end position="903"/>
    </location>
</feature>
<dbReference type="Gene3D" id="3.40.50.300">
    <property type="entry name" value="P-loop containing nucleotide triphosphate hydrolases"/>
    <property type="match status" value="2"/>
</dbReference>
<dbReference type="Pfam" id="PF13558">
    <property type="entry name" value="SbcC_Walker_B"/>
    <property type="match status" value="1"/>
</dbReference>
<dbReference type="Proteomes" id="UP001056756">
    <property type="component" value="Chromosome"/>
</dbReference>
<feature type="coiled-coil region" evidence="1">
    <location>
        <begin position="707"/>
        <end position="734"/>
    </location>
</feature>
<dbReference type="KEGG" id="plig:NAG76_14780"/>
<evidence type="ECO:0008006" key="4">
    <source>
        <dbReference type="Google" id="ProtNLM"/>
    </source>
</evidence>
<dbReference type="EMBL" id="CP097899">
    <property type="protein sequence ID" value="URN93101.1"/>
    <property type="molecule type" value="Genomic_DNA"/>
</dbReference>
<name>A0A9J6ZA91_9BACL</name>
<reference evidence="2" key="1">
    <citation type="submission" date="2022-05" db="EMBL/GenBank/DDBJ databases">
        <title>Novel bacterial taxa in a minimal lignocellulolytic consortium and its capacity to transform plastics disclosed by genome-resolved metagenomics.</title>
        <authorList>
            <person name="Rodriguez C.A.D."/>
            <person name="Diaz-Garcia L."/>
            <person name="Herrera K."/>
            <person name="Tarazona N.A."/>
            <person name="Sproer C."/>
            <person name="Overmann J."/>
            <person name="Jimenez D.J."/>
        </authorList>
    </citation>
    <scope>NUCLEOTIDE SEQUENCE</scope>
    <source>
        <strain evidence="2">MAG5</strain>
    </source>
</reference>
<dbReference type="GO" id="GO:0000731">
    <property type="term" value="P:DNA synthesis involved in DNA repair"/>
    <property type="evidence" value="ECO:0007669"/>
    <property type="project" value="TreeGrafter"/>
</dbReference>
<organism evidence="2 3">
    <name type="scientific">Candidatus Pristimantibacillus lignocellulolyticus</name>
    <dbReference type="NCBI Taxonomy" id="2994561"/>
    <lineage>
        <taxon>Bacteria</taxon>
        <taxon>Bacillati</taxon>
        <taxon>Bacillota</taxon>
        <taxon>Bacilli</taxon>
        <taxon>Bacillales</taxon>
        <taxon>Paenibacillaceae</taxon>
        <taxon>Candidatus Pristimantibacillus</taxon>
    </lineage>
</organism>
<dbReference type="PANTHER" id="PTHR32182:SF0">
    <property type="entry name" value="DNA REPLICATION AND REPAIR PROTEIN RECF"/>
    <property type="match status" value="1"/>
</dbReference>
<protein>
    <recommendedName>
        <fullName evidence="4">Chromosome partition protein Smc</fullName>
    </recommendedName>
</protein>
<dbReference type="PANTHER" id="PTHR32182">
    <property type="entry name" value="DNA REPLICATION AND REPAIR PROTEIN RECF"/>
    <property type="match status" value="1"/>
</dbReference>
<sequence length="1120" mass="131167">MKLLNRVYIRHWHHIINQTIPFSMLNFLTGKNAAGKTTFIDALQFILIGDKRGSYFNKAANEKADRSLKGYLFELTGYNDNTSSYVYKREGKTFSTYLMAEFHDTKLDSFFTIGAVFDCYKDLDYEMRYVVFEDKLPDHAFTQNNKLMNLDMLKSYFQQNYPIQTWEMVESPERYQQLMKKLFGPIKSNFTELLRKAVPFSPIMNIKEFITHFVCNSQENIDIEHLRDNIRHYKILERQMIQIKKQIQQLEQIEEKYQEYLGYINQEHLHQYYLDQANVDKKKEAIERCLLAIHDNKEAIQLEEDHQRSLHSQIALKKLELSTLIESNASIESAWNNLNQRFTIAKMELTASESAKHKVENTIGLPLRKWKALIYEIRSYSSELSILSELENAVHHFSHNYENTPFAFKYEEINFLNNVMKDFLSEIRLEVASQVNQLNTLKQQFQTIETKLTSLRNGIKEYPELGVSVLRDEIIARLSKKYQEQVHISVFCELLKIKDPVWTDAIEGYLNTQKFHLIVDPKYFKDALNIYDEIKHEKKLYNIGLVDVKRIMAVHPRTIEGSLSEEIITDDPFARAYADFLLGQVMKAFHVNEFEKYNRAITPGCMLYQGYVARQLHPNSYKTPYIGRDAILVHIQQCEEQLDVLQTEMDHRNEKFRVYQVWSNREPWSTAELSSLFSTDSTIGYLQLAVLFVELKHKLEAVQSELLRFDQKELLNYQDEKQFLEARIQEMETIISDNDKKIGRLNLASETLAQQRIDGETAEIESRKLVELSYPLPWRTELGEPSYNEVLKKWGSLNKMISIIVPIMDEIRMNKKEGFDKVVQLRDQYRSDNKGCSLKYTDLTNDAWLNELNQLQDTALSSYEDKINLAKHRAQVQFQEDFISKLRANIENVRDEINDLNHSIANYPFGRNRYEFDMRPNPQYIEFYKMIMDDLLVQGFTLFSYEFMDKHAEAVDSLFKQILDTGEDYSPEHLKKLEENLAKFVDYKTYLDFDLIELGEDDSSSRLSKDLSTKSGGETQTPFYIAVLASFMQTYRVKVSAHNNTPRLVIFDEGFSKMDHQRIQESIKLIRSMGLQLIISAPTEKIADIAPLVDRNLIAVRVGEQSVIKSFDPAEILEGE</sequence>
<proteinExistence type="predicted"/>
<keyword evidence="1" id="KW-0175">Coiled coil</keyword>
<feature type="coiled-coil region" evidence="1">
    <location>
        <begin position="233"/>
        <end position="260"/>
    </location>
</feature>
<dbReference type="InterPro" id="IPR027417">
    <property type="entry name" value="P-loop_NTPase"/>
</dbReference>
<dbReference type="Pfam" id="PF13555">
    <property type="entry name" value="AAA_29"/>
    <property type="match status" value="1"/>
</dbReference>
<evidence type="ECO:0000256" key="1">
    <source>
        <dbReference type="SAM" id="Coils"/>
    </source>
</evidence>
<evidence type="ECO:0000313" key="2">
    <source>
        <dbReference type="EMBL" id="URN93101.1"/>
    </source>
</evidence>
<evidence type="ECO:0000313" key="3">
    <source>
        <dbReference type="Proteomes" id="UP001056756"/>
    </source>
</evidence>
<accession>A0A9J6ZA91</accession>
<dbReference type="SUPFAM" id="SSF52540">
    <property type="entry name" value="P-loop containing nucleoside triphosphate hydrolases"/>
    <property type="match status" value="1"/>
</dbReference>
<dbReference type="GO" id="GO:0006302">
    <property type="term" value="P:double-strand break repair"/>
    <property type="evidence" value="ECO:0007669"/>
    <property type="project" value="TreeGrafter"/>
</dbReference>
<gene>
    <name evidence="2" type="ORF">NAG76_14780</name>
</gene>